<organism evidence="1 2">
    <name type="scientific">Pseudogracilibacillus auburnensis</name>
    <dbReference type="NCBI Taxonomy" id="1494959"/>
    <lineage>
        <taxon>Bacteria</taxon>
        <taxon>Bacillati</taxon>
        <taxon>Bacillota</taxon>
        <taxon>Bacilli</taxon>
        <taxon>Bacillales</taxon>
        <taxon>Bacillaceae</taxon>
        <taxon>Pseudogracilibacillus</taxon>
    </lineage>
</organism>
<accession>A0A2V3W1S5</accession>
<dbReference type="EMBL" id="QJJQ01000006">
    <property type="protein sequence ID" value="PXW87051.1"/>
    <property type="molecule type" value="Genomic_DNA"/>
</dbReference>
<dbReference type="PIRSF" id="PIRSF011560">
    <property type="entry name" value="ComK"/>
    <property type="match status" value="1"/>
</dbReference>
<keyword evidence="2" id="KW-1185">Reference proteome</keyword>
<comment type="caution">
    <text evidence="1">The sequence shown here is derived from an EMBL/GenBank/DDBJ whole genome shotgun (WGS) entry which is preliminary data.</text>
</comment>
<dbReference type="AlphaFoldDB" id="A0A2V3W1S5"/>
<evidence type="ECO:0000313" key="2">
    <source>
        <dbReference type="Proteomes" id="UP000247978"/>
    </source>
</evidence>
<dbReference type="Proteomes" id="UP000247978">
    <property type="component" value="Unassembled WGS sequence"/>
</dbReference>
<gene>
    <name evidence="1" type="ORF">DFR56_106120</name>
</gene>
<dbReference type="Pfam" id="PF06338">
    <property type="entry name" value="ComK"/>
    <property type="match status" value="1"/>
</dbReference>
<sequence length="174" mass="19877">MYNEFIKISYEITPLTMAVLCKKNDKGATKTFVLEETRDYIVHLTPTKVIDHACKFFGSSLKGRLEGTKDISNITHKAPVAIDPSSGMYFFPTASPMNKNCSWISHSHVDFVKPIRNDKTELIFKNGARISVDVSYGSILNQVQRTAQFRYSLENRMNLIKTALLEQEMNKEYN</sequence>
<dbReference type="InterPro" id="IPR010461">
    <property type="entry name" value="ComK"/>
</dbReference>
<reference evidence="1 2" key="1">
    <citation type="submission" date="2018-05" db="EMBL/GenBank/DDBJ databases">
        <title>Genomic Encyclopedia of Type Strains, Phase IV (KMG-IV): sequencing the most valuable type-strain genomes for metagenomic binning, comparative biology and taxonomic classification.</title>
        <authorList>
            <person name="Goeker M."/>
        </authorList>
    </citation>
    <scope>NUCLEOTIDE SEQUENCE [LARGE SCALE GENOMIC DNA]</scope>
    <source>
        <strain evidence="1 2">DSM 28556</strain>
    </source>
</reference>
<proteinExistence type="predicted"/>
<dbReference type="GO" id="GO:0030420">
    <property type="term" value="P:establishment of competence for transformation"/>
    <property type="evidence" value="ECO:0007669"/>
    <property type="project" value="InterPro"/>
</dbReference>
<evidence type="ECO:0000313" key="1">
    <source>
        <dbReference type="EMBL" id="PXW87051.1"/>
    </source>
</evidence>
<dbReference type="RefSeq" id="WP_242694645.1">
    <property type="nucleotide sequence ID" value="NZ_JADIJL010000008.1"/>
</dbReference>
<name>A0A2V3W1S5_9BACI</name>
<protein>
    <submittedName>
        <fullName evidence="1">Competence protein ComK</fullName>
    </submittedName>
</protein>